<keyword evidence="9 13" id="KW-0460">Magnesium</keyword>
<comment type="pathway">
    <text evidence="1 13">Carbohydrate degradation; glycolysis; pyruvate from D-glyceraldehyde 3-phosphate: step 5/5.</text>
</comment>
<reference evidence="16 17" key="1">
    <citation type="submission" date="2018-05" db="EMBL/GenBank/DDBJ databases">
        <title>A metagenomic window into the 2 km-deep terrestrial subsurface aquifer revealed taxonomically and functionally diverse microbial community comprising novel uncultured bacterial lineages.</title>
        <authorList>
            <person name="Kadnikov V.V."/>
            <person name="Mardanov A.V."/>
            <person name="Beletsky A.V."/>
            <person name="Banks D."/>
            <person name="Pimenov N.V."/>
            <person name="Frank Y.A."/>
            <person name="Karnachuk O.V."/>
            <person name="Ravin N.V."/>
        </authorList>
    </citation>
    <scope>NUCLEOTIDE SEQUENCE [LARGE SCALE GENOMIC DNA]</scope>
    <source>
        <strain evidence="16">BY5</strain>
    </source>
</reference>
<dbReference type="Pfam" id="PF00224">
    <property type="entry name" value="PK"/>
    <property type="match status" value="1"/>
</dbReference>
<keyword evidence="10 13" id="KW-0324">Glycolysis</keyword>
<dbReference type="AlphaFoldDB" id="A0A367ZS34"/>
<dbReference type="GO" id="GO:0004743">
    <property type="term" value="F:pyruvate kinase activity"/>
    <property type="evidence" value="ECO:0007669"/>
    <property type="project" value="UniProtKB-UniRule"/>
</dbReference>
<comment type="caution">
    <text evidence="16">The sequence shown here is derived from an EMBL/GenBank/DDBJ whole genome shotgun (WGS) entry which is preliminary data.</text>
</comment>
<dbReference type="GO" id="GO:0005524">
    <property type="term" value="F:ATP binding"/>
    <property type="evidence" value="ECO:0007669"/>
    <property type="project" value="UniProtKB-KW"/>
</dbReference>
<dbReference type="GO" id="GO:0000287">
    <property type="term" value="F:magnesium ion binding"/>
    <property type="evidence" value="ECO:0007669"/>
    <property type="project" value="UniProtKB-UniRule"/>
</dbReference>
<dbReference type="FunFam" id="2.40.33.10:FF:000001">
    <property type="entry name" value="Pyruvate kinase"/>
    <property type="match status" value="1"/>
</dbReference>
<dbReference type="InterPro" id="IPR036918">
    <property type="entry name" value="Pyrv_Knase_C_sf"/>
</dbReference>
<dbReference type="InterPro" id="IPR015806">
    <property type="entry name" value="Pyrv_Knase_insert_dom_sf"/>
</dbReference>
<evidence type="ECO:0000256" key="8">
    <source>
        <dbReference type="ARBA" id="ARBA00022840"/>
    </source>
</evidence>
<evidence type="ECO:0000256" key="9">
    <source>
        <dbReference type="ARBA" id="ARBA00022842"/>
    </source>
</evidence>
<evidence type="ECO:0000313" key="16">
    <source>
        <dbReference type="EMBL" id="RCK80943.1"/>
    </source>
</evidence>
<keyword evidence="7 13" id="KW-0418">Kinase</keyword>
<dbReference type="Pfam" id="PF02887">
    <property type="entry name" value="PK_C"/>
    <property type="match status" value="1"/>
</dbReference>
<evidence type="ECO:0000256" key="5">
    <source>
        <dbReference type="ARBA" id="ARBA00022723"/>
    </source>
</evidence>
<dbReference type="InterPro" id="IPR015795">
    <property type="entry name" value="Pyrv_Knase_C"/>
</dbReference>
<proteinExistence type="inferred from homology"/>
<feature type="domain" description="Pyruvate kinase C-terminal" evidence="15">
    <location>
        <begin position="360"/>
        <end position="471"/>
    </location>
</feature>
<evidence type="ECO:0000259" key="15">
    <source>
        <dbReference type="Pfam" id="PF02887"/>
    </source>
</evidence>
<dbReference type="GO" id="GO:0030955">
    <property type="term" value="F:potassium ion binding"/>
    <property type="evidence" value="ECO:0007669"/>
    <property type="project" value="UniProtKB-UniRule"/>
</dbReference>
<evidence type="ECO:0000256" key="6">
    <source>
        <dbReference type="ARBA" id="ARBA00022741"/>
    </source>
</evidence>
<evidence type="ECO:0000256" key="2">
    <source>
        <dbReference type="ARBA" id="ARBA00008663"/>
    </source>
</evidence>
<dbReference type="NCBIfam" id="NF004978">
    <property type="entry name" value="PRK06354.1"/>
    <property type="match status" value="1"/>
</dbReference>
<keyword evidence="5" id="KW-0479">Metal-binding</keyword>
<evidence type="ECO:0000259" key="14">
    <source>
        <dbReference type="Pfam" id="PF00224"/>
    </source>
</evidence>
<dbReference type="Gene3D" id="2.40.33.10">
    <property type="entry name" value="PK beta-barrel domain-like"/>
    <property type="match status" value="1"/>
</dbReference>
<dbReference type="PANTHER" id="PTHR11817">
    <property type="entry name" value="PYRUVATE KINASE"/>
    <property type="match status" value="1"/>
</dbReference>
<dbReference type="NCBIfam" id="TIGR01064">
    <property type="entry name" value="pyruv_kin"/>
    <property type="match status" value="1"/>
</dbReference>
<keyword evidence="11 16" id="KW-0670">Pyruvate</keyword>
<keyword evidence="8" id="KW-0067">ATP-binding</keyword>
<dbReference type="InterPro" id="IPR015793">
    <property type="entry name" value="Pyrv_Knase_brl"/>
</dbReference>
<dbReference type="SUPFAM" id="SSF52935">
    <property type="entry name" value="PK C-terminal domain-like"/>
    <property type="match status" value="1"/>
</dbReference>
<evidence type="ECO:0000256" key="10">
    <source>
        <dbReference type="ARBA" id="ARBA00023152"/>
    </source>
</evidence>
<dbReference type="SUPFAM" id="SSF50800">
    <property type="entry name" value="PK beta-barrel domain-like"/>
    <property type="match status" value="1"/>
</dbReference>
<feature type="domain" description="Pyruvate kinase barrel" evidence="14">
    <location>
        <begin position="1"/>
        <end position="323"/>
    </location>
</feature>
<dbReference type="Gene3D" id="3.20.20.60">
    <property type="entry name" value="Phosphoenolpyruvate-binding domains"/>
    <property type="match status" value="1"/>
</dbReference>
<dbReference type="PRINTS" id="PR01050">
    <property type="entry name" value="PYRUVTKNASE"/>
</dbReference>
<dbReference type="NCBIfam" id="NF004491">
    <property type="entry name" value="PRK05826.1"/>
    <property type="match status" value="1"/>
</dbReference>
<comment type="similarity">
    <text evidence="2 13">Belongs to the pyruvate kinase family.</text>
</comment>
<dbReference type="InterPro" id="IPR015813">
    <property type="entry name" value="Pyrv/PenolPyrv_kinase-like_dom"/>
</dbReference>
<dbReference type="GO" id="GO:0016301">
    <property type="term" value="F:kinase activity"/>
    <property type="evidence" value="ECO:0007669"/>
    <property type="project" value="UniProtKB-KW"/>
</dbReference>
<dbReference type="Gene3D" id="3.40.1380.20">
    <property type="entry name" value="Pyruvate kinase, C-terminal domain"/>
    <property type="match status" value="1"/>
</dbReference>
<protein>
    <recommendedName>
        <fullName evidence="3 12">Pyruvate kinase</fullName>
        <ecNumber evidence="3 12">2.7.1.40</ecNumber>
    </recommendedName>
</protein>
<evidence type="ECO:0000256" key="7">
    <source>
        <dbReference type="ARBA" id="ARBA00022777"/>
    </source>
</evidence>
<dbReference type="EMBL" id="QOQW01000003">
    <property type="protein sequence ID" value="RCK80943.1"/>
    <property type="molecule type" value="Genomic_DNA"/>
</dbReference>
<evidence type="ECO:0000256" key="3">
    <source>
        <dbReference type="ARBA" id="ARBA00012142"/>
    </source>
</evidence>
<dbReference type="Proteomes" id="UP000252355">
    <property type="component" value="Unassembled WGS sequence"/>
</dbReference>
<dbReference type="UniPathway" id="UPA00109">
    <property type="reaction ID" value="UER00188"/>
</dbReference>
<gene>
    <name evidence="16" type="ORF">OZSIB_2320</name>
</gene>
<organism evidence="16 17">
    <name type="scientific">Candidatus Ozemobacter sibiricus</name>
    <dbReference type="NCBI Taxonomy" id="2268124"/>
    <lineage>
        <taxon>Bacteria</taxon>
        <taxon>Candidatus Ozemobacteria</taxon>
        <taxon>Candidatus Ozemobacterales</taxon>
        <taxon>Candidatus Ozemobacteraceae</taxon>
        <taxon>Candidatus Ozemobacter</taxon>
    </lineage>
</organism>
<evidence type="ECO:0000313" key="17">
    <source>
        <dbReference type="Proteomes" id="UP000252355"/>
    </source>
</evidence>
<dbReference type="InterPro" id="IPR040442">
    <property type="entry name" value="Pyrv_kinase-like_dom_sf"/>
</dbReference>
<comment type="catalytic activity">
    <reaction evidence="13">
        <text>pyruvate + ATP = phosphoenolpyruvate + ADP + H(+)</text>
        <dbReference type="Rhea" id="RHEA:18157"/>
        <dbReference type="ChEBI" id="CHEBI:15361"/>
        <dbReference type="ChEBI" id="CHEBI:15378"/>
        <dbReference type="ChEBI" id="CHEBI:30616"/>
        <dbReference type="ChEBI" id="CHEBI:58702"/>
        <dbReference type="ChEBI" id="CHEBI:456216"/>
        <dbReference type="EC" id="2.7.1.40"/>
    </reaction>
</comment>
<sequence length="509" mass="54986">MRKTKIIVTLGPAAEEEQVLRDLILAGMNVARLDFSHGDYEEHGRRLERVKRLRRELGRPVGLLLDTKGPEIRTGPVVDDRITLVPGAAVVLTTEPVLGTAERLSVSFPDLPRAVQPGQIVLLDDGLLQLEVTGVRNEREIDTVVRVGGTMRGKRSVNVPLLRTNLPNPTPKDVADLKFAVAQGFDFVAVSFTETPETIHEVRRVLSQAGGAKIKIIAKIENETGLRNFRAILDAADGIMVARGDLGVELPPEEVPIVQKDLIRQCYLAGKPGITATQMLHTMTTNPRPTRAEVSDVANAIYDSSSAVMLSGETSVGHHPVICVETMGRIAERAEAAIDYQAAFFGNGTHAAGHTDTTFAITNAAITTAYNIGARAVVAVSETGYTARMLSRLRPGIPIIAIVDDEQVFHQLAINWGVVPVLGPRFRTLEELHVQSVRLAAQTGLLLPDDQVVLVAGLPVGRSGSTNMIKVERVEERFCRGVPAAAPSPYIAPERRFVPADVSDLPACA</sequence>
<dbReference type="EC" id="2.7.1.40" evidence="3 12"/>
<keyword evidence="4 13" id="KW-0808">Transferase</keyword>
<evidence type="ECO:0000256" key="1">
    <source>
        <dbReference type="ARBA" id="ARBA00004997"/>
    </source>
</evidence>
<name>A0A367ZS34_9BACT</name>
<evidence type="ECO:0000256" key="4">
    <source>
        <dbReference type="ARBA" id="ARBA00022679"/>
    </source>
</evidence>
<dbReference type="SUPFAM" id="SSF51621">
    <property type="entry name" value="Phosphoenolpyruvate/pyruvate domain"/>
    <property type="match status" value="1"/>
</dbReference>
<evidence type="ECO:0000256" key="12">
    <source>
        <dbReference type="NCBIfam" id="TIGR01064"/>
    </source>
</evidence>
<dbReference type="InterPro" id="IPR001697">
    <property type="entry name" value="Pyr_Knase"/>
</dbReference>
<dbReference type="InterPro" id="IPR011037">
    <property type="entry name" value="Pyrv_Knase-like_insert_dom_sf"/>
</dbReference>
<accession>A0A367ZS34</accession>
<evidence type="ECO:0000256" key="11">
    <source>
        <dbReference type="ARBA" id="ARBA00023317"/>
    </source>
</evidence>
<keyword evidence="6" id="KW-0547">Nucleotide-binding</keyword>
<evidence type="ECO:0000256" key="13">
    <source>
        <dbReference type="RuleBase" id="RU000504"/>
    </source>
</evidence>